<feature type="non-terminal residue" evidence="2">
    <location>
        <position position="1"/>
    </location>
</feature>
<keyword evidence="1" id="KW-0175">Coiled coil</keyword>
<organism evidence="2 3">
    <name type="scientific">Timema podura</name>
    <name type="common">Walking stick</name>
    <dbReference type="NCBI Taxonomy" id="61482"/>
    <lineage>
        <taxon>Eukaryota</taxon>
        <taxon>Metazoa</taxon>
        <taxon>Ecdysozoa</taxon>
        <taxon>Arthropoda</taxon>
        <taxon>Hexapoda</taxon>
        <taxon>Insecta</taxon>
        <taxon>Pterygota</taxon>
        <taxon>Neoptera</taxon>
        <taxon>Polyneoptera</taxon>
        <taxon>Phasmatodea</taxon>
        <taxon>Timematodea</taxon>
        <taxon>Timematoidea</taxon>
        <taxon>Timematidae</taxon>
        <taxon>Timema</taxon>
    </lineage>
</organism>
<evidence type="ECO:0000313" key="2">
    <source>
        <dbReference type="EMBL" id="CAG2066304.1"/>
    </source>
</evidence>
<sequence>INESTVVSNKHSLPDLEKELKGKSETDLSQDVQCLLDQIMQLKKQLLLAIQRSEKPVDIQDLLKMNDLFCTEQNNEHAKCQEEYQKLKQEFEFYRKQTHSKPSNSSLKENGNELVALRSQVKTLKDRISILNAQLSDSEKEC</sequence>
<keyword evidence="3" id="KW-1185">Reference proteome</keyword>
<accession>A0ABN7PEU1</accession>
<evidence type="ECO:0000313" key="3">
    <source>
        <dbReference type="Proteomes" id="UP001153148"/>
    </source>
</evidence>
<name>A0ABN7PEU1_TIMPD</name>
<dbReference type="EMBL" id="CAJPIN010052680">
    <property type="protein sequence ID" value="CAG2066304.1"/>
    <property type="molecule type" value="Genomic_DNA"/>
</dbReference>
<reference evidence="2" key="1">
    <citation type="submission" date="2021-03" db="EMBL/GenBank/DDBJ databases">
        <authorList>
            <person name="Tran Van P."/>
        </authorList>
    </citation>
    <scope>NUCLEOTIDE SEQUENCE</scope>
</reference>
<protein>
    <submittedName>
        <fullName evidence="2">Uncharacterized protein</fullName>
    </submittedName>
</protein>
<evidence type="ECO:0000256" key="1">
    <source>
        <dbReference type="SAM" id="Coils"/>
    </source>
</evidence>
<feature type="non-terminal residue" evidence="2">
    <location>
        <position position="142"/>
    </location>
</feature>
<comment type="caution">
    <text evidence="2">The sequence shown here is derived from an EMBL/GenBank/DDBJ whole genome shotgun (WGS) entry which is preliminary data.</text>
</comment>
<gene>
    <name evidence="2" type="ORF">TPAB3V08_LOCUS13247</name>
</gene>
<proteinExistence type="predicted"/>
<feature type="coiled-coil region" evidence="1">
    <location>
        <begin position="70"/>
        <end position="141"/>
    </location>
</feature>
<dbReference type="Proteomes" id="UP001153148">
    <property type="component" value="Unassembled WGS sequence"/>
</dbReference>